<dbReference type="Gene3D" id="3.40.220.10">
    <property type="entry name" value="Leucine Aminopeptidase, subunit E, domain 1"/>
    <property type="match status" value="1"/>
</dbReference>
<dbReference type="OrthoDB" id="9809354at2"/>
<keyword evidence="8" id="KW-0963">Cytoplasm</keyword>
<dbReference type="EC" id="3.4.11.1" evidence="8"/>
<dbReference type="EMBL" id="PCDP01000001">
    <property type="protein sequence ID" value="PZM16963.1"/>
    <property type="molecule type" value="Genomic_DNA"/>
</dbReference>
<evidence type="ECO:0000256" key="3">
    <source>
        <dbReference type="ARBA" id="ARBA00009528"/>
    </source>
</evidence>
<name>A0A2W4F5E0_9HYPH</name>
<comment type="catalytic activity">
    <reaction evidence="2 8">
        <text>Release of an N-terminal amino acid, preferentially leucine, but not glutamic or aspartic acids.</text>
        <dbReference type="EC" id="3.4.11.10"/>
    </reaction>
</comment>
<feature type="binding site" evidence="8">
    <location>
        <position position="269"/>
    </location>
    <ligand>
        <name>Mn(2+)</name>
        <dbReference type="ChEBI" id="CHEBI:29035"/>
        <label>2</label>
    </ligand>
</feature>
<dbReference type="InterPro" id="IPR023042">
    <property type="entry name" value="Peptidase_M17_leu_NH2_pept"/>
</dbReference>
<keyword evidence="5 8" id="KW-0645">Protease</keyword>
<evidence type="ECO:0000256" key="2">
    <source>
        <dbReference type="ARBA" id="ARBA00000967"/>
    </source>
</evidence>
<dbReference type="InterPro" id="IPR011356">
    <property type="entry name" value="Leucine_aapep/pepB"/>
</dbReference>
<comment type="cofactor">
    <cofactor evidence="8">
        <name>Mn(2+)</name>
        <dbReference type="ChEBI" id="CHEBI:29035"/>
    </cofactor>
    <text evidence="8">Binds 2 manganese ions per subunit.</text>
</comment>
<evidence type="ECO:0000256" key="1">
    <source>
        <dbReference type="ARBA" id="ARBA00000135"/>
    </source>
</evidence>
<dbReference type="PRINTS" id="PR00481">
    <property type="entry name" value="LAMNOPPTDASE"/>
</dbReference>
<comment type="subcellular location">
    <subcellularLocation>
        <location evidence="8">Cytoplasm</location>
    </subcellularLocation>
</comment>
<evidence type="ECO:0000256" key="7">
    <source>
        <dbReference type="ARBA" id="ARBA00023211"/>
    </source>
</evidence>
<feature type="binding site" evidence="8">
    <location>
        <position position="269"/>
    </location>
    <ligand>
        <name>Mn(2+)</name>
        <dbReference type="ChEBI" id="CHEBI:29035"/>
        <label>1</label>
    </ligand>
</feature>
<feature type="binding site" evidence="8">
    <location>
        <position position="348"/>
    </location>
    <ligand>
        <name>Mn(2+)</name>
        <dbReference type="ChEBI" id="CHEBI:29035"/>
        <label>1</label>
    </ligand>
</feature>
<dbReference type="HAMAP" id="MF_00181">
    <property type="entry name" value="Cytosol_peptidase_M17"/>
    <property type="match status" value="1"/>
</dbReference>
<evidence type="ECO:0000256" key="6">
    <source>
        <dbReference type="ARBA" id="ARBA00022801"/>
    </source>
</evidence>
<dbReference type="SUPFAM" id="SSF52949">
    <property type="entry name" value="Macro domain-like"/>
    <property type="match status" value="1"/>
</dbReference>
<evidence type="ECO:0000256" key="8">
    <source>
        <dbReference type="HAMAP-Rule" id="MF_00181"/>
    </source>
</evidence>
<evidence type="ECO:0000313" key="12">
    <source>
        <dbReference type="Proteomes" id="UP000248925"/>
    </source>
</evidence>
<dbReference type="CDD" id="cd00433">
    <property type="entry name" value="Peptidase_M17"/>
    <property type="match status" value="1"/>
</dbReference>
<gene>
    <name evidence="8" type="primary">pepA</name>
    <name evidence="11" type="ORF">CPY51_01575</name>
</gene>
<dbReference type="GO" id="GO:0070006">
    <property type="term" value="F:metalloaminopeptidase activity"/>
    <property type="evidence" value="ECO:0007669"/>
    <property type="project" value="InterPro"/>
</dbReference>
<dbReference type="GO" id="GO:0005737">
    <property type="term" value="C:cytoplasm"/>
    <property type="evidence" value="ECO:0007669"/>
    <property type="project" value="UniProtKB-SubCell"/>
</dbReference>
<sequence length="498" mass="52790">MSVKFEISFAKSARLNGGLAILLKDIDAELPSGAATADPANIFAKAARVARYQGKGLNSLDIVAPEGSPADRIVVIGTGKYQELSSHDWLKLGGSAAARVKNVDKVAIFLDVPGVEAGGKAAADFALGMLMRAYSFDTYKTKKNDDDDKVNGQKPVKVTIVTETASAAKKLFADSEAIAAGVNIARDLVNEPPNVLGPVEFAAKAKELEKLGVEVEILTEREMRRLGMGALLGVAQGSVRPPRLAVMQWKGGKSKDKPIAFVGKGVVFDSGGISIKPGAGMEDMKGDMGGAAAVTGLMHVLAARSAKVNVVGVIGLVENMPDGNAQRPGDIVTSMSGQTIEIINTDAEGRLVLGDALWYTNDRFKPQFMINLATLTGAIVVALGNLYAGLFSNDDNLANQLLSAGLSTNERLWRMPLGKDYDKLIDSKFADMKNTGGRSAGSVTAAQFLKRFVQETPWAHLDIAATAMGSTMDEINQSWGSGFGVRLLDELVRANYEQ</sequence>
<dbReference type="Gene3D" id="3.40.630.10">
    <property type="entry name" value="Zn peptidases"/>
    <property type="match status" value="1"/>
</dbReference>
<comment type="catalytic activity">
    <reaction evidence="1 8">
        <text>Release of an N-terminal amino acid, Xaa-|-Yaa-, in which Xaa is preferably Leu, but may be other amino acids including Pro although not Arg or Lys, and Yaa may be Pro. Amino acid amides and methyl esters are also readily hydrolyzed, but rates on arylamides are exceedingly low.</text>
        <dbReference type="EC" id="3.4.11.1"/>
    </reaction>
</comment>
<keyword evidence="8" id="KW-0479">Metal-binding</keyword>
<organism evidence="11 12">
    <name type="scientific">Rhizobium tubonense</name>
    <dbReference type="NCBI Taxonomy" id="484088"/>
    <lineage>
        <taxon>Bacteria</taxon>
        <taxon>Pseudomonadati</taxon>
        <taxon>Pseudomonadota</taxon>
        <taxon>Alphaproteobacteria</taxon>
        <taxon>Hyphomicrobiales</taxon>
        <taxon>Rhizobiaceae</taxon>
        <taxon>Rhizobium/Agrobacterium group</taxon>
        <taxon>Rhizobium</taxon>
    </lineage>
</organism>
<feature type="domain" description="Cytosol aminopeptidase" evidence="10">
    <location>
        <begin position="344"/>
        <end position="351"/>
    </location>
</feature>
<proteinExistence type="inferred from homology"/>
<feature type="active site" evidence="8">
    <location>
        <position position="276"/>
    </location>
</feature>
<evidence type="ECO:0000256" key="5">
    <source>
        <dbReference type="ARBA" id="ARBA00022670"/>
    </source>
</evidence>
<dbReference type="NCBIfam" id="NF002074">
    <property type="entry name" value="PRK00913.1-4"/>
    <property type="match status" value="1"/>
</dbReference>
<feature type="binding site" evidence="8">
    <location>
        <position position="348"/>
    </location>
    <ligand>
        <name>Mn(2+)</name>
        <dbReference type="ChEBI" id="CHEBI:29035"/>
        <label>2</label>
    </ligand>
</feature>
<feature type="binding site" evidence="8">
    <location>
        <position position="346"/>
    </location>
    <ligand>
        <name>Mn(2+)</name>
        <dbReference type="ChEBI" id="CHEBI:29035"/>
        <label>1</label>
    </ligand>
</feature>
<dbReference type="SUPFAM" id="SSF53187">
    <property type="entry name" value="Zn-dependent exopeptidases"/>
    <property type="match status" value="1"/>
</dbReference>
<dbReference type="NCBIfam" id="NF002083">
    <property type="entry name" value="PRK00913.3-5"/>
    <property type="match status" value="1"/>
</dbReference>
<dbReference type="Pfam" id="PF00883">
    <property type="entry name" value="Peptidase_M17"/>
    <property type="match status" value="1"/>
</dbReference>
<evidence type="ECO:0000256" key="4">
    <source>
        <dbReference type="ARBA" id="ARBA00022438"/>
    </source>
</evidence>
<dbReference type="AlphaFoldDB" id="A0A2W4F5E0"/>
<comment type="similarity">
    <text evidence="3 8">Belongs to the peptidase M17 family.</text>
</comment>
<dbReference type="InterPro" id="IPR000819">
    <property type="entry name" value="Peptidase_M17_C"/>
</dbReference>
<keyword evidence="9" id="KW-0812">Transmembrane</keyword>
<feature type="binding site" evidence="8">
    <location>
        <position position="287"/>
    </location>
    <ligand>
        <name>Mn(2+)</name>
        <dbReference type="ChEBI" id="CHEBI:29035"/>
        <label>2</label>
    </ligand>
</feature>
<keyword evidence="7 8" id="KW-0464">Manganese</keyword>
<dbReference type="InterPro" id="IPR043472">
    <property type="entry name" value="Macro_dom-like"/>
</dbReference>
<dbReference type="Pfam" id="PF02789">
    <property type="entry name" value="Peptidase_M17_N"/>
    <property type="match status" value="1"/>
</dbReference>
<evidence type="ECO:0000259" key="10">
    <source>
        <dbReference type="PROSITE" id="PS00631"/>
    </source>
</evidence>
<evidence type="ECO:0000256" key="9">
    <source>
        <dbReference type="SAM" id="Phobius"/>
    </source>
</evidence>
<dbReference type="Proteomes" id="UP000248925">
    <property type="component" value="Unassembled WGS sequence"/>
</dbReference>
<feature type="transmembrane region" description="Helical" evidence="9">
    <location>
        <begin position="368"/>
        <end position="390"/>
    </location>
</feature>
<accession>A0A2W4F5E0</accession>
<dbReference type="NCBIfam" id="NF002075">
    <property type="entry name" value="PRK00913.2-2"/>
    <property type="match status" value="1"/>
</dbReference>
<dbReference type="GO" id="GO:0006508">
    <property type="term" value="P:proteolysis"/>
    <property type="evidence" value="ECO:0007669"/>
    <property type="project" value="UniProtKB-KW"/>
</dbReference>
<keyword evidence="4 8" id="KW-0031">Aminopeptidase</keyword>
<dbReference type="GO" id="GO:0030145">
    <property type="term" value="F:manganese ion binding"/>
    <property type="evidence" value="ECO:0007669"/>
    <property type="project" value="UniProtKB-UniRule"/>
</dbReference>
<reference evidence="11 12" key="1">
    <citation type="journal article" date="2018" name="Sci. Rep.">
        <title>Rhizobium tumorigenes sp. nov., a novel plant tumorigenic bacterium isolated from cane gall tumors on thornless blackberry.</title>
        <authorList>
            <person name="Kuzmanovi N."/>
            <person name="Smalla K."/>
            <person name="Gronow S."/>
            <person name="PuBawska J."/>
        </authorList>
    </citation>
    <scope>NUCLEOTIDE SEQUENCE [LARGE SCALE GENOMIC DNA]</scope>
    <source>
        <strain evidence="11 12">CCBAU 85046</strain>
    </source>
</reference>
<protein>
    <recommendedName>
        <fullName evidence="8">Probable cytosol aminopeptidase</fullName>
        <ecNumber evidence="8">3.4.11.1</ecNumber>
    </recommendedName>
    <alternativeName>
        <fullName evidence="8">Leucine aminopeptidase</fullName>
        <shortName evidence="8">LAP</shortName>
        <ecNumber evidence="8">3.4.11.10</ecNumber>
    </alternativeName>
    <alternativeName>
        <fullName evidence="8">Leucyl aminopeptidase</fullName>
    </alternativeName>
</protein>
<dbReference type="EC" id="3.4.11.10" evidence="8"/>
<evidence type="ECO:0000313" key="11">
    <source>
        <dbReference type="EMBL" id="PZM16963.1"/>
    </source>
</evidence>
<keyword evidence="9" id="KW-0472">Membrane</keyword>
<feature type="binding site" evidence="8">
    <location>
        <position position="264"/>
    </location>
    <ligand>
        <name>Mn(2+)</name>
        <dbReference type="ChEBI" id="CHEBI:29035"/>
        <label>2</label>
    </ligand>
</feature>
<dbReference type="NCBIfam" id="NF002077">
    <property type="entry name" value="PRK00913.2-4"/>
    <property type="match status" value="1"/>
</dbReference>
<dbReference type="PANTHER" id="PTHR11963:SF23">
    <property type="entry name" value="CYTOSOL AMINOPEPTIDASE"/>
    <property type="match status" value="1"/>
</dbReference>
<dbReference type="RefSeq" id="WP_111158293.1">
    <property type="nucleotide sequence ID" value="NZ_PCDP01000001.1"/>
</dbReference>
<keyword evidence="6 8" id="KW-0378">Hydrolase</keyword>
<comment type="function">
    <text evidence="8">Presumably involved in the processing and regular turnover of intracellular proteins. Catalyzes the removal of unsubstituted N-terminal amino acids from various peptides.</text>
</comment>
<dbReference type="PANTHER" id="PTHR11963">
    <property type="entry name" value="LEUCINE AMINOPEPTIDASE-RELATED"/>
    <property type="match status" value="1"/>
</dbReference>
<comment type="caution">
    <text evidence="11">The sequence shown here is derived from an EMBL/GenBank/DDBJ whole genome shotgun (WGS) entry which is preliminary data.</text>
</comment>
<dbReference type="PROSITE" id="PS00631">
    <property type="entry name" value="CYTOSOL_AP"/>
    <property type="match status" value="1"/>
</dbReference>
<dbReference type="InterPro" id="IPR008283">
    <property type="entry name" value="Peptidase_M17_N"/>
</dbReference>
<feature type="active site" evidence="8">
    <location>
        <position position="350"/>
    </location>
</feature>
<dbReference type="NCBIfam" id="NF002073">
    <property type="entry name" value="PRK00913.1-2"/>
    <property type="match status" value="1"/>
</dbReference>
<keyword evidence="9" id="KW-1133">Transmembrane helix</keyword>
<keyword evidence="12" id="KW-1185">Reference proteome</keyword>